<proteinExistence type="predicted"/>
<evidence type="ECO:0000313" key="2">
    <source>
        <dbReference type="EMBL" id="KAL3613188.1"/>
    </source>
</evidence>
<dbReference type="AlphaFoldDB" id="A0ABD3B7P3"/>
<dbReference type="EMBL" id="JAVIJP010000194">
    <property type="protein sequence ID" value="KAL3613188.1"/>
    <property type="molecule type" value="Genomic_DNA"/>
</dbReference>
<keyword evidence="3" id="KW-1185">Reference proteome</keyword>
<sequence>MNRKINEISEMNQALQVKVREIVELLSLNDARIKSIEEKTRNITMKTAAEIAKIKSDEEKRIKADDIGTSCLGAEIDDLDQNGYMDFELSPVRESDLDKPTFEDGAELGLHGDDNDGF</sequence>
<protein>
    <submittedName>
        <fullName evidence="2">Uncharacterized protein</fullName>
    </submittedName>
</protein>
<name>A0ABD3B7P3_9LAMI</name>
<accession>A0ABD3B7P3</accession>
<dbReference type="Proteomes" id="UP001632038">
    <property type="component" value="Unassembled WGS sequence"/>
</dbReference>
<gene>
    <name evidence="2" type="ORF">CASFOL_042974</name>
</gene>
<reference evidence="3" key="1">
    <citation type="journal article" date="2024" name="IScience">
        <title>Strigolactones Initiate the Formation of Haustorium-like Structures in Castilleja.</title>
        <authorList>
            <person name="Buerger M."/>
            <person name="Peterson D."/>
            <person name="Chory J."/>
        </authorList>
    </citation>
    <scope>NUCLEOTIDE SEQUENCE [LARGE SCALE GENOMIC DNA]</scope>
</reference>
<organism evidence="2 3">
    <name type="scientific">Castilleja foliolosa</name>
    <dbReference type="NCBI Taxonomy" id="1961234"/>
    <lineage>
        <taxon>Eukaryota</taxon>
        <taxon>Viridiplantae</taxon>
        <taxon>Streptophyta</taxon>
        <taxon>Embryophyta</taxon>
        <taxon>Tracheophyta</taxon>
        <taxon>Spermatophyta</taxon>
        <taxon>Magnoliopsida</taxon>
        <taxon>eudicotyledons</taxon>
        <taxon>Gunneridae</taxon>
        <taxon>Pentapetalae</taxon>
        <taxon>asterids</taxon>
        <taxon>lamiids</taxon>
        <taxon>Lamiales</taxon>
        <taxon>Orobanchaceae</taxon>
        <taxon>Pedicularideae</taxon>
        <taxon>Castillejinae</taxon>
        <taxon>Castilleja</taxon>
    </lineage>
</organism>
<comment type="caution">
    <text evidence="2">The sequence shown here is derived from an EMBL/GenBank/DDBJ whole genome shotgun (WGS) entry which is preliminary data.</text>
</comment>
<feature type="region of interest" description="Disordered" evidence="1">
    <location>
        <begin position="94"/>
        <end position="118"/>
    </location>
</feature>
<evidence type="ECO:0000313" key="3">
    <source>
        <dbReference type="Proteomes" id="UP001632038"/>
    </source>
</evidence>
<evidence type="ECO:0000256" key="1">
    <source>
        <dbReference type="SAM" id="MobiDB-lite"/>
    </source>
</evidence>